<dbReference type="Gene3D" id="3.40.190.290">
    <property type="match status" value="1"/>
</dbReference>
<proteinExistence type="inferred from homology"/>
<dbReference type="SUPFAM" id="SSF53850">
    <property type="entry name" value="Periplasmic binding protein-like II"/>
    <property type="match status" value="1"/>
</dbReference>
<evidence type="ECO:0000259" key="6">
    <source>
        <dbReference type="PROSITE" id="PS50931"/>
    </source>
</evidence>
<dbReference type="PRINTS" id="PR00039">
    <property type="entry name" value="HTHLYSR"/>
</dbReference>
<keyword evidence="5" id="KW-0804">Transcription</keyword>
<dbReference type="KEGG" id="cphy:B5808_11695"/>
<keyword evidence="4" id="KW-0010">Activator</keyword>
<dbReference type="GO" id="GO:0003677">
    <property type="term" value="F:DNA binding"/>
    <property type="evidence" value="ECO:0007669"/>
    <property type="project" value="UniProtKB-KW"/>
</dbReference>
<evidence type="ECO:0000256" key="1">
    <source>
        <dbReference type="ARBA" id="ARBA00009437"/>
    </source>
</evidence>
<dbReference type="PANTHER" id="PTHR30579">
    <property type="entry name" value="TRANSCRIPTIONAL REGULATOR"/>
    <property type="match status" value="1"/>
</dbReference>
<evidence type="ECO:0000313" key="7">
    <source>
        <dbReference type="EMBL" id="ARJ05812.1"/>
    </source>
</evidence>
<dbReference type="InterPro" id="IPR050176">
    <property type="entry name" value="LTTR"/>
</dbReference>
<dbReference type="InterPro" id="IPR000847">
    <property type="entry name" value="LysR_HTH_N"/>
</dbReference>
<dbReference type="STRING" id="1619308.B5808_11695"/>
<keyword evidence="8" id="KW-1185">Reference proteome</keyword>
<gene>
    <name evidence="7" type="ORF">B5808_11695</name>
</gene>
<dbReference type="EMBL" id="CP020715">
    <property type="protein sequence ID" value="ARJ05812.1"/>
    <property type="molecule type" value="Genomic_DNA"/>
</dbReference>
<dbReference type="AlphaFoldDB" id="A0A1X9LMV4"/>
<dbReference type="InterPro" id="IPR036388">
    <property type="entry name" value="WH-like_DNA-bd_sf"/>
</dbReference>
<dbReference type="SUPFAM" id="SSF46785">
    <property type="entry name" value="Winged helix' DNA-binding domain"/>
    <property type="match status" value="1"/>
</dbReference>
<dbReference type="InterPro" id="IPR005119">
    <property type="entry name" value="LysR_subst-bd"/>
</dbReference>
<protein>
    <submittedName>
        <fullName evidence="7">Transcriptional regulator ArgP</fullName>
    </submittedName>
</protein>
<dbReference type="NCBIfam" id="NF002964">
    <property type="entry name" value="PRK03635.1"/>
    <property type="match status" value="1"/>
</dbReference>
<feature type="domain" description="HTH lysR-type" evidence="6">
    <location>
        <begin position="1"/>
        <end position="59"/>
    </location>
</feature>
<evidence type="ECO:0000256" key="3">
    <source>
        <dbReference type="ARBA" id="ARBA00023125"/>
    </source>
</evidence>
<evidence type="ECO:0000256" key="4">
    <source>
        <dbReference type="ARBA" id="ARBA00023159"/>
    </source>
</evidence>
<evidence type="ECO:0000256" key="5">
    <source>
        <dbReference type="ARBA" id="ARBA00023163"/>
    </source>
</evidence>
<keyword evidence="3" id="KW-0238">DNA-binding</keyword>
<dbReference type="GO" id="GO:0003700">
    <property type="term" value="F:DNA-binding transcription factor activity"/>
    <property type="evidence" value="ECO:0007669"/>
    <property type="project" value="InterPro"/>
</dbReference>
<dbReference type="Pfam" id="PF00126">
    <property type="entry name" value="HTH_1"/>
    <property type="match status" value="1"/>
</dbReference>
<sequence length="290" mass="31046">MNLQPDQLDALRAVVSEGSFERAARALSVTQSAVSQRIKSLETAVGAVLVTRTRPVAATATGEVLLQLGREIDLLSREALVRIGAAESIRPEVPIAVNADSLATWFLPAVAPLVESVGLRVLREDEGHTPALLRDGSAMAAVTSDREPVQGCSVEPLGAMRYRPRASRFFAARWFAEGATPASFAAAPVVAFDAKDDMQDALLRARGLDPSAVPHTFIPASVDMAEAVRRGFGWAMLPDLQVADGDDLVTIDDQGTRDVPLYWQQWRLRSTALTAVADAVRAGAALALRR</sequence>
<dbReference type="NCBIfam" id="TIGR03298">
    <property type="entry name" value="argP"/>
    <property type="match status" value="1"/>
</dbReference>
<reference evidence="7 8" key="1">
    <citation type="submission" date="2017-04" db="EMBL/GenBank/DDBJ databases">
        <authorList>
            <person name="Afonso C.L."/>
            <person name="Miller P.J."/>
            <person name="Scott M.A."/>
            <person name="Spackman E."/>
            <person name="Goraichik I."/>
            <person name="Dimitrov K.M."/>
            <person name="Suarez D.L."/>
            <person name="Swayne D.E."/>
        </authorList>
    </citation>
    <scope>NUCLEOTIDE SEQUENCE [LARGE SCALE GENOMIC DNA]</scope>
    <source>
        <strain evidence="8">XA(T)</strain>
    </source>
</reference>
<keyword evidence="2" id="KW-0805">Transcription regulation</keyword>
<dbReference type="Pfam" id="PF03466">
    <property type="entry name" value="LysR_substrate"/>
    <property type="match status" value="1"/>
</dbReference>
<evidence type="ECO:0000256" key="2">
    <source>
        <dbReference type="ARBA" id="ARBA00023015"/>
    </source>
</evidence>
<dbReference type="Gene3D" id="1.10.10.10">
    <property type="entry name" value="Winged helix-like DNA-binding domain superfamily/Winged helix DNA-binding domain"/>
    <property type="match status" value="1"/>
</dbReference>
<name>A0A1X9LMV4_9MICO</name>
<dbReference type="PROSITE" id="PS50931">
    <property type="entry name" value="HTH_LYSR"/>
    <property type="match status" value="1"/>
</dbReference>
<comment type="similarity">
    <text evidence="1">Belongs to the LysR transcriptional regulatory family.</text>
</comment>
<dbReference type="InterPro" id="IPR036390">
    <property type="entry name" value="WH_DNA-bd_sf"/>
</dbReference>
<accession>A0A1X9LMV4</accession>
<dbReference type="Proteomes" id="UP000192775">
    <property type="component" value="Chromosome"/>
</dbReference>
<organism evidence="7 8">
    <name type="scientific">Cnuibacter physcomitrellae</name>
    <dbReference type="NCBI Taxonomy" id="1619308"/>
    <lineage>
        <taxon>Bacteria</taxon>
        <taxon>Bacillati</taxon>
        <taxon>Actinomycetota</taxon>
        <taxon>Actinomycetes</taxon>
        <taxon>Micrococcales</taxon>
        <taxon>Microbacteriaceae</taxon>
        <taxon>Cnuibacter</taxon>
    </lineage>
</organism>
<dbReference type="InterPro" id="IPR017685">
    <property type="entry name" value="ArgP"/>
</dbReference>
<dbReference type="PANTHER" id="PTHR30579:SF2">
    <property type="entry name" value="HTH-TYPE TRANSCRIPTIONAL REGULATOR ARGP"/>
    <property type="match status" value="1"/>
</dbReference>
<evidence type="ECO:0000313" key="8">
    <source>
        <dbReference type="Proteomes" id="UP000192775"/>
    </source>
</evidence>